<organism evidence="7 8">
    <name type="scientific">Lawsonibacter hominis</name>
    <dbReference type="NCBI Taxonomy" id="2763053"/>
    <lineage>
        <taxon>Bacteria</taxon>
        <taxon>Bacillati</taxon>
        <taxon>Bacillota</taxon>
        <taxon>Clostridia</taxon>
        <taxon>Eubacteriales</taxon>
        <taxon>Oscillospiraceae</taxon>
        <taxon>Lawsonibacter</taxon>
    </lineage>
</organism>
<dbReference type="Gene3D" id="1.10.287.470">
    <property type="entry name" value="Helix hairpin bin"/>
    <property type="match status" value="1"/>
</dbReference>
<accession>A0A8J6MB94</accession>
<protein>
    <submittedName>
        <fullName evidence="7">HlyD family efflux transporter periplasmic adaptor subunit</fullName>
    </submittedName>
</protein>
<keyword evidence="5" id="KW-0472">Membrane</keyword>
<evidence type="ECO:0000256" key="4">
    <source>
        <dbReference type="SAM" id="MobiDB-lite"/>
    </source>
</evidence>
<dbReference type="RefSeq" id="WP_186909052.1">
    <property type="nucleotide sequence ID" value="NZ_JACOPP010000055.1"/>
</dbReference>
<evidence type="ECO:0000256" key="3">
    <source>
        <dbReference type="SAM" id="Coils"/>
    </source>
</evidence>
<feature type="domain" description="Multidrug resistance protein MdtA-like barrel-sandwich hybrid" evidence="6">
    <location>
        <begin position="97"/>
        <end position="193"/>
    </location>
</feature>
<evidence type="ECO:0000256" key="1">
    <source>
        <dbReference type="ARBA" id="ARBA00004196"/>
    </source>
</evidence>
<reference evidence="7" key="1">
    <citation type="submission" date="2020-08" db="EMBL/GenBank/DDBJ databases">
        <title>Genome public.</title>
        <authorList>
            <person name="Liu C."/>
            <person name="Sun Q."/>
        </authorList>
    </citation>
    <scope>NUCLEOTIDE SEQUENCE</scope>
    <source>
        <strain evidence="7">NSJ-51</strain>
    </source>
</reference>
<dbReference type="GO" id="GO:0030313">
    <property type="term" value="C:cell envelope"/>
    <property type="evidence" value="ECO:0007669"/>
    <property type="project" value="UniProtKB-SubCell"/>
</dbReference>
<keyword evidence="8" id="KW-1185">Reference proteome</keyword>
<sequence length="636" mass="66374">MTQQQTPVLDQVAAAAAAPATPPAAPSGKRKKKKHSVGKIILAIVLIAAVVIGLIAALYFLVFKKDDSKGTAMTDFVSRGSIQSVVEGSGSTRAKDSATVSPTAGGTILELYVQEGQQVTEGEQLYRMDDTAAQEAVTAAQETVNKCAKDLQAIYDSAKDLTISAPHSGKLMEVADLKVGNTVNAGDPIATLVNDTKLRLSLYYNYTYENEISVGQAVQVSIPSVMSTLSGKVEQINKVRFISPEGGIYFEVVLVLDNPGTLTEGMDASAVLTAADGTPIYPYENGQFKYYETTKITAKVKGPVEYAGLLNYADVKAGQLLVRLGAEDNQEEISAKQDALKTAQEKLDTALKELSNYNAVAPISGTVLSCSLSEGMEVSSGQGITIADTSVMTVDISIDERNIGYVKTGMMVNIDQYGTPYMGIVESVSLTAKGENGVASFPAVVKVDNPDGSLMTGMYVNYSFVASQSDDCLTVPVQAVKYVSFAGIEGFGGTNGDGMTSGTDGMGDGAIADDGAVVDEEAGGDAEAAPQSYAGGASAKPLMAVAVPMPAGGGSSGSYAGVSDDGTGTIVFVRSEQMPENGIAEPDPSWECPEGFWAVPVEVGLADTTRVEIISGLNEGDEVFIGYETQQADSWG</sequence>
<evidence type="ECO:0000256" key="2">
    <source>
        <dbReference type="ARBA" id="ARBA00023054"/>
    </source>
</evidence>
<keyword evidence="5" id="KW-0812">Transmembrane</keyword>
<evidence type="ECO:0000313" key="7">
    <source>
        <dbReference type="EMBL" id="MBC5735290.1"/>
    </source>
</evidence>
<evidence type="ECO:0000256" key="5">
    <source>
        <dbReference type="SAM" id="Phobius"/>
    </source>
</evidence>
<comment type="caution">
    <text evidence="7">The sequence shown here is derived from an EMBL/GenBank/DDBJ whole genome shotgun (WGS) entry which is preliminary data.</text>
</comment>
<dbReference type="AlphaFoldDB" id="A0A8J6MB94"/>
<proteinExistence type="predicted"/>
<dbReference type="Proteomes" id="UP000661435">
    <property type="component" value="Unassembled WGS sequence"/>
</dbReference>
<dbReference type="PANTHER" id="PTHR32347">
    <property type="entry name" value="EFFLUX SYSTEM COMPONENT YKNX-RELATED"/>
    <property type="match status" value="1"/>
</dbReference>
<dbReference type="EMBL" id="JACOPP010000055">
    <property type="protein sequence ID" value="MBC5735290.1"/>
    <property type="molecule type" value="Genomic_DNA"/>
</dbReference>
<dbReference type="Gene3D" id="2.40.420.20">
    <property type="match status" value="1"/>
</dbReference>
<dbReference type="InterPro" id="IPR050465">
    <property type="entry name" value="UPF0194_transport"/>
</dbReference>
<name>A0A8J6MB94_9FIRM</name>
<evidence type="ECO:0000259" key="6">
    <source>
        <dbReference type="Pfam" id="PF25917"/>
    </source>
</evidence>
<dbReference type="Gene3D" id="2.40.50.100">
    <property type="match status" value="1"/>
</dbReference>
<gene>
    <name evidence="7" type="ORF">H8S57_16470</name>
</gene>
<keyword evidence="2 3" id="KW-0175">Coiled coil</keyword>
<keyword evidence="5" id="KW-1133">Transmembrane helix</keyword>
<feature type="region of interest" description="Disordered" evidence="4">
    <location>
        <begin position="12"/>
        <end position="31"/>
    </location>
</feature>
<dbReference type="SUPFAM" id="SSF111369">
    <property type="entry name" value="HlyD-like secretion proteins"/>
    <property type="match status" value="2"/>
</dbReference>
<dbReference type="InterPro" id="IPR058625">
    <property type="entry name" value="MdtA-like_BSH"/>
</dbReference>
<feature type="coiled-coil region" evidence="3">
    <location>
        <begin position="326"/>
        <end position="360"/>
    </location>
</feature>
<comment type="subcellular location">
    <subcellularLocation>
        <location evidence="1">Cell envelope</location>
    </subcellularLocation>
</comment>
<dbReference type="Pfam" id="PF25917">
    <property type="entry name" value="BSH_RND"/>
    <property type="match status" value="1"/>
</dbReference>
<feature type="transmembrane region" description="Helical" evidence="5">
    <location>
        <begin position="40"/>
        <end position="62"/>
    </location>
</feature>
<evidence type="ECO:0000313" key="8">
    <source>
        <dbReference type="Proteomes" id="UP000661435"/>
    </source>
</evidence>
<dbReference type="Gene3D" id="2.40.30.170">
    <property type="match status" value="2"/>
</dbReference>